<evidence type="ECO:0008006" key="4">
    <source>
        <dbReference type="Google" id="ProtNLM"/>
    </source>
</evidence>
<gene>
    <name evidence="2" type="ORF">M5K25_005679</name>
</gene>
<sequence>MKRLSISYVCLSSLSLDLLLALSFAHLKVQSYLLNKGMDSQSGLCVPDETAWLNVFLLQTQMLLSFAEMAVETEKFSYALKLHPI</sequence>
<feature type="chain" id="PRO_5044813302" description="Secreted protein" evidence="1">
    <location>
        <begin position="26"/>
        <end position="85"/>
    </location>
</feature>
<dbReference type="Proteomes" id="UP001552299">
    <property type="component" value="Unassembled WGS sequence"/>
</dbReference>
<protein>
    <recommendedName>
        <fullName evidence="4">Secreted protein</fullName>
    </recommendedName>
</protein>
<feature type="signal peptide" evidence="1">
    <location>
        <begin position="1"/>
        <end position="25"/>
    </location>
</feature>
<reference evidence="2 3" key="1">
    <citation type="journal article" date="2024" name="Plant Biotechnol. J.">
        <title>Dendrobium thyrsiflorum genome and its molecular insights into genes involved in important horticultural traits.</title>
        <authorList>
            <person name="Chen B."/>
            <person name="Wang J.Y."/>
            <person name="Zheng P.J."/>
            <person name="Li K.L."/>
            <person name="Liang Y.M."/>
            <person name="Chen X.F."/>
            <person name="Zhang C."/>
            <person name="Zhao X."/>
            <person name="He X."/>
            <person name="Zhang G.Q."/>
            <person name="Liu Z.J."/>
            <person name="Xu Q."/>
        </authorList>
    </citation>
    <scope>NUCLEOTIDE SEQUENCE [LARGE SCALE GENOMIC DNA]</scope>
    <source>
        <strain evidence="2">GZMU011</strain>
    </source>
</reference>
<organism evidence="2 3">
    <name type="scientific">Dendrobium thyrsiflorum</name>
    <name type="common">Pinecone-like raceme dendrobium</name>
    <name type="synonym">Orchid</name>
    <dbReference type="NCBI Taxonomy" id="117978"/>
    <lineage>
        <taxon>Eukaryota</taxon>
        <taxon>Viridiplantae</taxon>
        <taxon>Streptophyta</taxon>
        <taxon>Embryophyta</taxon>
        <taxon>Tracheophyta</taxon>
        <taxon>Spermatophyta</taxon>
        <taxon>Magnoliopsida</taxon>
        <taxon>Liliopsida</taxon>
        <taxon>Asparagales</taxon>
        <taxon>Orchidaceae</taxon>
        <taxon>Epidendroideae</taxon>
        <taxon>Malaxideae</taxon>
        <taxon>Dendrobiinae</taxon>
        <taxon>Dendrobium</taxon>
    </lineage>
</organism>
<evidence type="ECO:0000313" key="2">
    <source>
        <dbReference type="EMBL" id="KAL0924821.1"/>
    </source>
</evidence>
<dbReference type="AlphaFoldDB" id="A0ABD0VPR8"/>
<proteinExistence type="predicted"/>
<evidence type="ECO:0000256" key="1">
    <source>
        <dbReference type="SAM" id="SignalP"/>
    </source>
</evidence>
<evidence type="ECO:0000313" key="3">
    <source>
        <dbReference type="Proteomes" id="UP001552299"/>
    </source>
</evidence>
<dbReference type="EMBL" id="JANQDX010000005">
    <property type="protein sequence ID" value="KAL0924821.1"/>
    <property type="molecule type" value="Genomic_DNA"/>
</dbReference>
<comment type="caution">
    <text evidence="2">The sequence shown here is derived from an EMBL/GenBank/DDBJ whole genome shotgun (WGS) entry which is preliminary data.</text>
</comment>
<name>A0ABD0VPR8_DENTH</name>
<accession>A0ABD0VPR8</accession>
<keyword evidence="3" id="KW-1185">Reference proteome</keyword>
<keyword evidence="1" id="KW-0732">Signal</keyword>